<feature type="compositionally biased region" description="Polar residues" evidence="4">
    <location>
        <begin position="1062"/>
        <end position="1075"/>
    </location>
</feature>
<keyword evidence="5" id="KW-0812">Transmembrane</keyword>
<keyword evidence="7" id="KW-1185">Reference proteome</keyword>
<feature type="coiled-coil region" evidence="3">
    <location>
        <begin position="256"/>
        <end position="297"/>
    </location>
</feature>
<dbReference type="Proteomes" id="UP001161247">
    <property type="component" value="Chromosome 8"/>
</dbReference>
<dbReference type="SUPFAM" id="SSF57997">
    <property type="entry name" value="Tropomyosin"/>
    <property type="match status" value="1"/>
</dbReference>
<feature type="region of interest" description="Disordered" evidence="4">
    <location>
        <begin position="991"/>
        <end position="1114"/>
    </location>
</feature>
<dbReference type="EMBL" id="OX459125">
    <property type="protein sequence ID" value="CAI9116898.1"/>
    <property type="molecule type" value="Genomic_DNA"/>
</dbReference>
<evidence type="ECO:0000313" key="6">
    <source>
        <dbReference type="EMBL" id="CAI9116898.1"/>
    </source>
</evidence>
<dbReference type="Pfam" id="PF05911">
    <property type="entry name" value="FPP"/>
    <property type="match status" value="1"/>
</dbReference>
<feature type="coiled-coil region" evidence="3">
    <location>
        <begin position="399"/>
        <end position="426"/>
    </location>
</feature>
<feature type="region of interest" description="Disordered" evidence="4">
    <location>
        <begin position="552"/>
        <end position="582"/>
    </location>
</feature>
<feature type="compositionally biased region" description="Polar residues" evidence="4">
    <location>
        <begin position="649"/>
        <end position="661"/>
    </location>
</feature>
<keyword evidence="2 3" id="KW-0175">Coiled coil</keyword>
<proteinExistence type="inferred from homology"/>
<reference evidence="6" key="1">
    <citation type="submission" date="2023-03" db="EMBL/GenBank/DDBJ databases">
        <authorList>
            <person name="Julca I."/>
        </authorList>
    </citation>
    <scope>NUCLEOTIDE SEQUENCE</scope>
</reference>
<evidence type="ECO:0000256" key="1">
    <source>
        <dbReference type="ARBA" id="ARBA00005921"/>
    </source>
</evidence>
<feature type="coiled-coil region" evidence="3">
    <location>
        <begin position="97"/>
        <end position="145"/>
    </location>
</feature>
<evidence type="ECO:0000313" key="7">
    <source>
        <dbReference type="Proteomes" id="UP001161247"/>
    </source>
</evidence>
<evidence type="ECO:0000256" key="4">
    <source>
        <dbReference type="SAM" id="MobiDB-lite"/>
    </source>
</evidence>
<comment type="similarity">
    <text evidence="1">Belongs to the FPP family.</text>
</comment>
<feature type="region of interest" description="Disordered" evidence="4">
    <location>
        <begin position="459"/>
        <end position="502"/>
    </location>
</feature>
<dbReference type="PANTHER" id="PTHR31580:SF4">
    <property type="entry name" value="FILAMENT-LIKE PLANT PROTEIN 6"/>
    <property type="match status" value="1"/>
</dbReference>
<feature type="coiled-coil region" evidence="3">
    <location>
        <begin position="188"/>
        <end position="215"/>
    </location>
</feature>
<dbReference type="AlphaFoldDB" id="A0AAV1EB08"/>
<feature type="compositionally biased region" description="Polar residues" evidence="4">
    <location>
        <begin position="669"/>
        <end position="679"/>
    </location>
</feature>
<accession>A0AAV1EB08</accession>
<feature type="coiled-coil region" evidence="3">
    <location>
        <begin position="851"/>
        <end position="955"/>
    </location>
</feature>
<name>A0AAV1EB08_OLDCO</name>
<keyword evidence="5" id="KW-1133">Transmembrane helix</keyword>
<evidence type="ECO:0000256" key="2">
    <source>
        <dbReference type="ARBA" id="ARBA00023054"/>
    </source>
</evidence>
<sequence>MSVSNSWVSVIFPFTFCGGISVVLVTSPLLLLFAAFTMDRRSWPWKKKSSEKTVVVTTGPDSSAPLDSAVSQGDQGKKDDHKKPKYVQISVESYSHLTGLEDQVKSYEEQVKSYEEQVNTYEEDIKELNEQLSEATTEMTNKENLVKQHAKVAEEAVSGWEKAEAEAAALKSHLESVTLLKLTAEDRAAHLDGALKECMRQIRNLKEEHEQNLHDVILSKTKQFDKVRLELEARISSLDQELLRSAAENAALSRSLQDRSNMLIKLNEEKSQAEAEIELLKRNIESCQKEINSLKYEVHIVTKELEIRNEEKNMSARSAEVANKQHLEGVKKIAKLEAECQRLRGLVRKKLPGPAALAQMKLEVESLGRDHGESRLRRSPVKPPVMHLSALPEFSTDSSQKYYKENQMLTERLLAMEEETKMLKEALAKRNSELQASRSACAKTASKLQSLEAQLLANGVETSPPKSSIQIPIEGSFSQNASNPPSLTSMSEDGNEDTASCAGSWATGLLSEISHLKKEKTTDSPRKSESSNHLELMDDFLEMERLAYLSNDSNGEVSGTDLSNNIRSPAVNHNSGIEGTSPSAARYESDLLEQPSASKVDTSEKIPEVDVDPLVKLQSRLSAILESLKKETDIQKVLEDLKQVVEQTSNSIHPRSETVVTESMPALDSSPNGETGTEMTSEDVSISEEFAASISKIHDFIAMLGKEAKTVQGISMDSEGLGQMLDDFHATYNEIMVKKADPVQFISNLSHVLSRVSELQIKVLGYKISESETNNSDCIDKVALPENKGFQDMSDRYSTNCAPFSDSGSDADIPHGGSLVPTSELTPTSCKFSLEEYEQLKLEKNNLVADLAGCTESLEIAKTKLQETEQQLAEVKSQLTSAQKTNSLAETQLKCMAESYKSLETRAEELQNEVNTLRETIHNLDNELQEERRSNQDAVSKCKDLEEELQRIKSSAPAEVDAPNNQERELAAAAEKLAECQETIYLLGKQLKSLRPPPEANGSPSFDRGHKEDAFGEEASISGMNLQDVDPSESDTTKSTSLHRAGSESPIDSYPTPFSPDSEVNNLLRSPTASKTSKHRPTKSGSSSTSSTPTPEKHARGLSRFFSSKAKVSN</sequence>
<evidence type="ECO:0000256" key="3">
    <source>
        <dbReference type="SAM" id="Coils"/>
    </source>
</evidence>
<dbReference type="PANTHER" id="PTHR31580">
    <property type="entry name" value="FILAMENT-LIKE PLANT PROTEIN 4"/>
    <property type="match status" value="1"/>
</dbReference>
<feature type="transmembrane region" description="Helical" evidence="5">
    <location>
        <begin position="12"/>
        <end position="38"/>
    </location>
</feature>
<feature type="compositionally biased region" description="Polar residues" evidence="4">
    <location>
        <begin position="460"/>
        <end position="492"/>
    </location>
</feature>
<feature type="region of interest" description="Disordered" evidence="4">
    <location>
        <begin position="54"/>
        <end position="82"/>
    </location>
</feature>
<protein>
    <submittedName>
        <fullName evidence="6">OLC1v1018189C2</fullName>
    </submittedName>
</protein>
<feature type="region of interest" description="Disordered" evidence="4">
    <location>
        <begin position="649"/>
        <end position="679"/>
    </location>
</feature>
<gene>
    <name evidence="6" type="ORF">OLC1_LOCUS23070</name>
</gene>
<dbReference type="Gene3D" id="1.10.287.1490">
    <property type="match status" value="1"/>
</dbReference>
<organism evidence="6 7">
    <name type="scientific">Oldenlandia corymbosa var. corymbosa</name>
    <dbReference type="NCBI Taxonomy" id="529605"/>
    <lineage>
        <taxon>Eukaryota</taxon>
        <taxon>Viridiplantae</taxon>
        <taxon>Streptophyta</taxon>
        <taxon>Embryophyta</taxon>
        <taxon>Tracheophyta</taxon>
        <taxon>Spermatophyta</taxon>
        <taxon>Magnoliopsida</taxon>
        <taxon>eudicotyledons</taxon>
        <taxon>Gunneridae</taxon>
        <taxon>Pentapetalae</taxon>
        <taxon>asterids</taxon>
        <taxon>lamiids</taxon>
        <taxon>Gentianales</taxon>
        <taxon>Rubiaceae</taxon>
        <taxon>Rubioideae</taxon>
        <taxon>Spermacoceae</taxon>
        <taxon>Hedyotis-Oldenlandia complex</taxon>
        <taxon>Oldenlandia</taxon>
    </lineage>
</organism>
<keyword evidence="5" id="KW-0472">Membrane</keyword>
<feature type="compositionally biased region" description="Low complexity" evidence="4">
    <location>
        <begin position="1083"/>
        <end position="1094"/>
    </location>
</feature>
<dbReference type="InterPro" id="IPR008587">
    <property type="entry name" value="FPP_plant"/>
</dbReference>
<evidence type="ECO:0000256" key="5">
    <source>
        <dbReference type="SAM" id="Phobius"/>
    </source>
</evidence>